<protein>
    <submittedName>
        <fullName evidence="2">Dihydrofolate reductase family protein</fullName>
    </submittedName>
</protein>
<organism evidence="2 3">
    <name type="scientific">Streptomyces nondiastaticus</name>
    <dbReference type="NCBI Taxonomy" id="3154512"/>
    <lineage>
        <taxon>Bacteria</taxon>
        <taxon>Bacillati</taxon>
        <taxon>Actinomycetota</taxon>
        <taxon>Actinomycetes</taxon>
        <taxon>Kitasatosporales</taxon>
        <taxon>Streptomycetaceae</taxon>
        <taxon>Streptomyces</taxon>
    </lineage>
</organism>
<dbReference type="InterPro" id="IPR024072">
    <property type="entry name" value="DHFR-like_dom_sf"/>
</dbReference>
<feature type="domain" description="Bacterial bifunctional deaminase-reductase C-terminal" evidence="1">
    <location>
        <begin position="3"/>
        <end position="179"/>
    </location>
</feature>
<evidence type="ECO:0000313" key="3">
    <source>
        <dbReference type="Proteomes" id="UP001602123"/>
    </source>
</evidence>
<reference evidence="2 3" key="1">
    <citation type="submission" date="2024-10" db="EMBL/GenBank/DDBJ databases">
        <title>The Natural Products Discovery Center: Release of the First 8490 Sequenced Strains for Exploring Actinobacteria Biosynthetic Diversity.</title>
        <authorList>
            <person name="Kalkreuter E."/>
            <person name="Kautsar S.A."/>
            <person name="Yang D."/>
            <person name="Bader C.D."/>
            <person name="Teijaro C.N."/>
            <person name="Fluegel L."/>
            <person name="Davis C.M."/>
            <person name="Simpson J.R."/>
            <person name="Lauterbach L."/>
            <person name="Steele A.D."/>
            <person name="Gui C."/>
            <person name="Meng S."/>
            <person name="Li G."/>
            <person name="Viehrig K."/>
            <person name="Ye F."/>
            <person name="Su P."/>
            <person name="Kiefer A.F."/>
            <person name="Nichols A."/>
            <person name="Cepeda A.J."/>
            <person name="Yan W."/>
            <person name="Fan B."/>
            <person name="Jiang Y."/>
            <person name="Adhikari A."/>
            <person name="Zheng C.-J."/>
            <person name="Schuster L."/>
            <person name="Cowan T.M."/>
            <person name="Smanski M.J."/>
            <person name="Chevrette M.G."/>
            <person name="De Carvalho L.P.S."/>
            <person name="Shen B."/>
        </authorList>
    </citation>
    <scope>NUCLEOTIDE SEQUENCE [LARGE SCALE GENOMIC DNA]</scope>
    <source>
        <strain evidence="2 3">NPDC001650</strain>
    </source>
</reference>
<dbReference type="RefSeq" id="WP_388630326.1">
    <property type="nucleotide sequence ID" value="NZ_JBIAUT010000009.1"/>
</dbReference>
<dbReference type="Proteomes" id="UP001602123">
    <property type="component" value="Unassembled WGS sequence"/>
</dbReference>
<name>A0ABW6U302_9ACTN</name>
<comment type="caution">
    <text evidence="2">The sequence shown here is derived from an EMBL/GenBank/DDBJ whole genome shotgun (WGS) entry which is preliminary data.</text>
</comment>
<evidence type="ECO:0000313" key="2">
    <source>
        <dbReference type="EMBL" id="MFF4219188.1"/>
    </source>
</evidence>
<dbReference type="PANTHER" id="PTHR38011:SF11">
    <property type="entry name" value="2,5-DIAMINO-6-RIBOSYLAMINO-4(3H)-PYRIMIDINONE 5'-PHOSPHATE REDUCTASE"/>
    <property type="match status" value="1"/>
</dbReference>
<dbReference type="SUPFAM" id="SSF53597">
    <property type="entry name" value="Dihydrofolate reductase-like"/>
    <property type="match status" value="1"/>
</dbReference>
<dbReference type="InterPro" id="IPR050765">
    <property type="entry name" value="Riboflavin_Biosynth_HTPR"/>
</dbReference>
<evidence type="ECO:0000259" key="1">
    <source>
        <dbReference type="Pfam" id="PF01872"/>
    </source>
</evidence>
<proteinExistence type="predicted"/>
<dbReference type="InterPro" id="IPR002734">
    <property type="entry name" value="RibDG_C"/>
</dbReference>
<dbReference type="Gene3D" id="3.40.430.10">
    <property type="entry name" value="Dihydrofolate Reductase, subunit A"/>
    <property type="match status" value="1"/>
</dbReference>
<sequence length="191" mass="21245">MRSVTYSMGVSLDGYICGPDGGFRWTAPDEEVFRFVTDEIRQVGVYLLGRRLYETMLYWETADQDPSLDASMLEWARIWKLLPKVVFSTTLSTVQGNARLASGGPAEEIERLRAEPGKGDIAIGGATLAAEAAASGLIDEYRARVYPVLVGGGVPFFPRRERRVDLELAETRTFSSGVLYLRYRVARQALL</sequence>
<keyword evidence="3" id="KW-1185">Reference proteome</keyword>
<gene>
    <name evidence="2" type="ORF">ACFYZM_23290</name>
</gene>
<dbReference type="Pfam" id="PF01872">
    <property type="entry name" value="RibD_C"/>
    <property type="match status" value="1"/>
</dbReference>
<dbReference type="EMBL" id="JBIAUT010000009">
    <property type="protein sequence ID" value="MFF4219188.1"/>
    <property type="molecule type" value="Genomic_DNA"/>
</dbReference>
<accession>A0ABW6U302</accession>
<dbReference type="PANTHER" id="PTHR38011">
    <property type="entry name" value="DIHYDROFOLATE REDUCTASE FAMILY PROTEIN (AFU_ORTHOLOGUE AFUA_8G06820)"/>
    <property type="match status" value="1"/>
</dbReference>